<dbReference type="AlphaFoldDB" id="A0A0F9AX63"/>
<protein>
    <submittedName>
        <fullName evidence="2">Uncharacterized protein</fullName>
    </submittedName>
</protein>
<sequence>MTRPNLEQGEGGAGRQKSTSHNPREQGEGGAAKHKAGITQKGGLIPANLDGVNPSAGGSNLTPHPALTNKPSAVRGGGGVVGHDRVNPNAGKAHSGSKDKVAKELTR</sequence>
<feature type="compositionally biased region" description="Basic and acidic residues" evidence="1">
    <location>
        <begin position="96"/>
        <end position="107"/>
    </location>
</feature>
<dbReference type="EMBL" id="LAZR01052440">
    <property type="protein sequence ID" value="KKK82954.1"/>
    <property type="molecule type" value="Genomic_DNA"/>
</dbReference>
<feature type="region of interest" description="Disordered" evidence="1">
    <location>
        <begin position="1"/>
        <end position="107"/>
    </location>
</feature>
<organism evidence="2">
    <name type="scientific">marine sediment metagenome</name>
    <dbReference type="NCBI Taxonomy" id="412755"/>
    <lineage>
        <taxon>unclassified sequences</taxon>
        <taxon>metagenomes</taxon>
        <taxon>ecological metagenomes</taxon>
    </lineage>
</organism>
<name>A0A0F9AX63_9ZZZZ</name>
<comment type="caution">
    <text evidence="2">The sequence shown here is derived from an EMBL/GenBank/DDBJ whole genome shotgun (WGS) entry which is preliminary data.</text>
</comment>
<accession>A0A0F9AX63</accession>
<evidence type="ECO:0000313" key="2">
    <source>
        <dbReference type="EMBL" id="KKK82954.1"/>
    </source>
</evidence>
<gene>
    <name evidence="2" type="ORF">LCGC14_2798200</name>
</gene>
<evidence type="ECO:0000256" key="1">
    <source>
        <dbReference type="SAM" id="MobiDB-lite"/>
    </source>
</evidence>
<proteinExistence type="predicted"/>
<reference evidence="2" key="1">
    <citation type="journal article" date="2015" name="Nature">
        <title>Complex archaea that bridge the gap between prokaryotes and eukaryotes.</title>
        <authorList>
            <person name="Spang A."/>
            <person name="Saw J.H."/>
            <person name="Jorgensen S.L."/>
            <person name="Zaremba-Niedzwiedzka K."/>
            <person name="Martijn J."/>
            <person name="Lind A.E."/>
            <person name="van Eijk R."/>
            <person name="Schleper C."/>
            <person name="Guy L."/>
            <person name="Ettema T.J."/>
        </authorList>
    </citation>
    <scope>NUCLEOTIDE SEQUENCE</scope>
</reference>